<proteinExistence type="predicted"/>
<gene>
    <name evidence="2" type="ORF">WSI_01945</name>
</gene>
<evidence type="ECO:0000313" key="2">
    <source>
        <dbReference type="EMBL" id="AGH16759.1"/>
    </source>
</evidence>
<organism evidence="2 3">
    <name type="scientific">Candidatus Liberibacter asiaticus str. gxpsy</name>
    <dbReference type="NCBI Taxonomy" id="1174529"/>
    <lineage>
        <taxon>Bacteria</taxon>
        <taxon>Pseudomonadati</taxon>
        <taxon>Pseudomonadota</taxon>
        <taxon>Alphaproteobacteria</taxon>
        <taxon>Hyphomicrobiales</taxon>
        <taxon>Rhizobiaceae</taxon>
        <taxon>Liberibacter</taxon>
    </lineage>
</organism>
<keyword evidence="3" id="KW-1185">Reference proteome</keyword>
<accession>A0ABM5NFG7</accession>
<evidence type="ECO:0000313" key="3">
    <source>
        <dbReference type="Proteomes" id="UP000011820"/>
    </source>
</evidence>
<keyword evidence="1" id="KW-1133">Transmembrane helix</keyword>
<dbReference type="Gene3D" id="3.30.160.150">
    <property type="entry name" value="Lipoprotein like domain"/>
    <property type="match status" value="1"/>
</dbReference>
<protein>
    <recommendedName>
        <fullName evidence="4">LPS-assembly lipoprotein LptE</fullName>
    </recommendedName>
</protein>
<keyword evidence="1" id="KW-0812">Transmembrane</keyword>
<feature type="transmembrane region" description="Helical" evidence="1">
    <location>
        <begin position="6"/>
        <end position="30"/>
    </location>
</feature>
<dbReference type="Proteomes" id="UP000011820">
    <property type="component" value="Chromosome"/>
</dbReference>
<keyword evidence="1" id="KW-0472">Membrane</keyword>
<sequence>MLYKRILRILVVFNFFLLINSCSVYPFYYLKNQDRTEYIHPIKVLVVSKNNKNEIYRSINFLTSTVRTKNLYQLEVNIDSFTDHAISNAFFKNIGRITLKAKYYFKEISGKNILYENNTDVTSLFDFSDQQFSQLRSHKSSEEKAIQELSENIYIDIISFIRTIE</sequence>
<name>A0ABM5NFG7_LIBAS</name>
<evidence type="ECO:0000256" key="1">
    <source>
        <dbReference type="SAM" id="Phobius"/>
    </source>
</evidence>
<reference evidence="2 3" key="1">
    <citation type="journal article" date="2013" name="Genome Announc.">
        <title>Complete Genome Sequence of a Chinese Strain of 'Candidatus Liberibacter asiaticus'.</title>
        <authorList>
            <person name="Lin H."/>
            <person name="Han C.S."/>
            <person name="Liu B."/>
            <person name="Lou B."/>
            <person name="Bai X."/>
            <person name="Deng C."/>
            <person name="Civerolo E.L."/>
            <person name="Gupta G."/>
        </authorList>
    </citation>
    <scope>NUCLEOTIDE SEQUENCE [LARGE SCALE GENOMIC DNA]</scope>
    <source>
        <strain evidence="3">gxpsy</strain>
    </source>
</reference>
<dbReference type="EMBL" id="CP004005">
    <property type="protein sequence ID" value="AGH16759.1"/>
    <property type="molecule type" value="Genomic_DNA"/>
</dbReference>
<evidence type="ECO:0008006" key="4">
    <source>
        <dbReference type="Google" id="ProtNLM"/>
    </source>
</evidence>